<comment type="pathway">
    <text evidence="1">Cofactor biosynthesis; adenosylcobalamin biosynthesis.</text>
</comment>
<reference evidence="7 8" key="1">
    <citation type="submission" date="2023-07" db="EMBL/GenBank/DDBJ databases">
        <title>Sequencing the genomes of 1000 actinobacteria strains.</title>
        <authorList>
            <person name="Klenk H.-P."/>
        </authorList>
    </citation>
    <scope>NUCLEOTIDE SEQUENCE [LARGE SCALE GENOMIC DNA]</scope>
    <source>
        <strain evidence="7 8">DSM 44388</strain>
    </source>
</reference>
<dbReference type="InterPro" id="IPR050714">
    <property type="entry name" value="Cobalamin_biosynth_MTase"/>
</dbReference>
<dbReference type="RefSeq" id="WP_307244004.1">
    <property type="nucleotide sequence ID" value="NZ_JAUSQZ010000001.1"/>
</dbReference>
<dbReference type="InterPro" id="IPR014008">
    <property type="entry name" value="Cbl_synth_MTase_CbiT"/>
</dbReference>
<dbReference type="Gene3D" id="3.40.50.150">
    <property type="entry name" value="Vaccinia Virus protein VP39"/>
    <property type="match status" value="1"/>
</dbReference>
<dbReference type="CDD" id="cd11644">
    <property type="entry name" value="Precorrin-6Y-MT"/>
    <property type="match status" value="1"/>
</dbReference>
<dbReference type="Pfam" id="PF00590">
    <property type="entry name" value="TP_methylase"/>
    <property type="match status" value="1"/>
</dbReference>
<comment type="caution">
    <text evidence="7">The sequence shown here is derived from an EMBL/GenBank/DDBJ whole genome shotgun (WGS) entry which is preliminary data.</text>
</comment>
<dbReference type="InterPro" id="IPR006365">
    <property type="entry name" value="Cbl_synth_CobL"/>
</dbReference>
<dbReference type="PIRSF" id="PIRSF036428">
    <property type="entry name" value="CobL"/>
    <property type="match status" value="1"/>
</dbReference>
<dbReference type="GO" id="GO:0046025">
    <property type="term" value="F:precorrin-6Y C5,15-methyltransferase (decarboxylating) activity"/>
    <property type="evidence" value="ECO:0007669"/>
    <property type="project" value="UniProtKB-EC"/>
</dbReference>
<dbReference type="SUPFAM" id="SSF53335">
    <property type="entry name" value="S-adenosyl-L-methionine-dependent methyltransferases"/>
    <property type="match status" value="1"/>
</dbReference>
<keyword evidence="3 7" id="KW-0489">Methyltransferase</keyword>
<gene>
    <name evidence="7" type="ORF">J2S57_003409</name>
</gene>
<evidence type="ECO:0000256" key="3">
    <source>
        <dbReference type="ARBA" id="ARBA00022603"/>
    </source>
</evidence>
<evidence type="ECO:0000313" key="7">
    <source>
        <dbReference type="EMBL" id="MDP9827660.1"/>
    </source>
</evidence>
<dbReference type="GO" id="GO:0032259">
    <property type="term" value="P:methylation"/>
    <property type="evidence" value="ECO:0007669"/>
    <property type="project" value="UniProtKB-KW"/>
</dbReference>
<dbReference type="InterPro" id="IPR029063">
    <property type="entry name" value="SAM-dependent_MTases_sf"/>
</dbReference>
<accession>A0ABT9P6H1</accession>
<dbReference type="InterPro" id="IPR035996">
    <property type="entry name" value="4pyrrol_Methylase_sf"/>
</dbReference>
<keyword evidence="5" id="KW-0949">S-adenosyl-L-methionine</keyword>
<organism evidence="7 8">
    <name type="scientific">Kineosporia succinea</name>
    <dbReference type="NCBI Taxonomy" id="84632"/>
    <lineage>
        <taxon>Bacteria</taxon>
        <taxon>Bacillati</taxon>
        <taxon>Actinomycetota</taxon>
        <taxon>Actinomycetes</taxon>
        <taxon>Kineosporiales</taxon>
        <taxon>Kineosporiaceae</taxon>
        <taxon>Kineosporia</taxon>
    </lineage>
</organism>
<dbReference type="InterPro" id="IPR012818">
    <property type="entry name" value="CbiE"/>
</dbReference>
<evidence type="ECO:0000256" key="4">
    <source>
        <dbReference type="ARBA" id="ARBA00022679"/>
    </source>
</evidence>
<feature type="domain" description="Tetrapyrrole methylase" evidence="6">
    <location>
        <begin position="18"/>
        <end position="201"/>
    </location>
</feature>
<dbReference type="EMBL" id="JAUSQZ010000001">
    <property type="protein sequence ID" value="MDP9827660.1"/>
    <property type="molecule type" value="Genomic_DNA"/>
</dbReference>
<evidence type="ECO:0000256" key="5">
    <source>
        <dbReference type="ARBA" id="ARBA00022691"/>
    </source>
</evidence>
<proteinExistence type="predicted"/>
<dbReference type="CDD" id="cd02440">
    <property type="entry name" value="AdoMet_MTases"/>
    <property type="match status" value="1"/>
</dbReference>
<keyword evidence="8" id="KW-1185">Reference proteome</keyword>
<protein>
    <submittedName>
        <fullName evidence="7">Precorrin-6Y C5,15-methyltransferase (Decarboxylating)</fullName>
        <ecNumber evidence="7">2.1.1.132</ecNumber>
    </submittedName>
</protein>
<dbReference type="EC" id="2.1.1.132" evidence="7"/>
<evidence type="ECO:0000256" key="2">
    <source>
        <dbReference type="ARBA" id="ARBA00022573"/>
    </source>
</evidence>
<dbReference type="InterPro" id="IPR014777">
    <property type="entry name" value="4pyrrole_Mease_sub1"/>
</dbReference>
<dbReference type="Gene3D" id="3.40.1010.10">
    <property type="entry name" value="Cobalt-precorrin-4 Transmethylase, Domain 1"/>
    <property type="match status" value="1"/>
</dbReference>
<dbReference type="NCBIfam" id="TIGR02469">
    <property type="entry name" value="CbiT"/>
    <property type="match status" value="1"/>
</dbReference>
<evidence type="ECO:0000259" key="6">
    <source>
        <dbReference type="Pfam" id="PF00590"/>
    </source>
</evidence>
<dbReference type="Pfam" id="PF01135">
    <property type="entry name" value="PCMT"/>
    <property type="match status" value="1"/>
</dbReference>
<dbReference type="NCBIfam" id="TIGR02467">
    <property type="entry name" value="CbiE"/>
    <property type="match status" value="1"/>
</dbReference>
<name>A0ABT9P6H1_9ACTN</name>
<evidence type="ECO:0000313" key="8">
    <source>
        <dbReference type="Proteomes" id="UP001235712"/>
    </source>
</evidence>
<dbReference type="InterPro" id="IPR000878">
    <property type="entry name" value="4pyrrol_Mease"/>
</dbReference>
<dbReference type="PANTHER" id="PTHR43182:SF1">
    <property type="entry name" value="COBALT-PRECORRIN-7 C(5)-METHYLTRANSFERASE"/>
    <property type="match status" value="1"/>
</dbReference>
<keyword evidence="2" id="KW-0169">Cobalamin biosynthesis</keyword>
<evidence type="ECO:0000256" key="1">
    <source>
        <dbReference type="ARBA" id="ARBA00004953"/>
    </source>
</evidence>
<sequence>MPTVPPPADAADVTPRERLVVAGIGADGWAGLTTAARAALTEADVVFGGDRQLALLPAEVAANRVAWPTPLVRALALLLVKTPGARKVVLASGDPTFFGIATTIARVAPGFDLEVLPHPSSVSLACARMGWAQQDTDVISLVGRPAATLQPGISPGRRLLVLVPGEDSPALVAGLLRDRGFGPSELTALSNLGAADETRVCASADEWPATGYPAHAPAGPKTLTVLAVTCRPGARPQRLSRTPGLPDDAFENDGQLTKRHVRAVTLSALAPEPGELLWDVGGGAGSIGIEWLRTHPSCRAVSIERDQRRSDRITRNADLLGVPQLEVRTGEAPAALHGLPTPDAVFVGGGLTAPGLLDQCWQALAPGGRMVVNVTTLESEMLLAEAYSMYGGTLTKIEITRATAIGRFTGWRPAMPVTQWVAWKELT</sequence>
<dbReference type="Proteomes" id="UP001235712">
    <property type="component" value="Unassembled WGS sequence"/>
</dbReference>
<dbReference type="SUPFAM" id="SSF53790">
    <property type="entry name" value="Tetrapyrrole methylase"/>
    <property type="match status" value="1"/>
</dbReference>
<keyword evidence="4 7" id="KW-0808">Transferase</keyword>
<dbReference type="PANTHER" id="PTHR43182">
    <property type="entry name" value="COBALT-PRECORRIN-6B C(15)-METHYLTRANSFERASE (DECARBOXYLATING)"/>
    <property type="match status" value="1"/>
</dbReference>